<dbReference type="PROSITE" id="PS00674">
    <property type="entry name" value="AAA"/>
    <property type="match status" value="1"/>
</dbReference>
<dbReference type="GO" id="GO:0004176">
    <property type="term" value="F:ATP-dependent peptidase activity"/>
    <property type="evidence" value="ECO:0007669"/>
    <property type="project" value="InterPro"/>
</dbReference>
<dbReference type="SUPFAM" id="SSF140990">
    <property type="entry name" value="FtsH protease domain-like"/>
    <property type="match status" value="1"/>
</dbReference>
<dbReference type="GO" id="GO:0016887">
    <property type="term" value="F:ATP hydrolysis activity"/>
    <property type="evidence" value="ECO:0007669"/>
    <property type="project" value="InterPro"/>
</dbReference>
<evidence type="ECO:0000256" key="2">
    <source>
        <dbReference type="SAM" id="Phobius"/>
    </source>
</evidence>
<keyword evidence="2" id="KW-1133">Transmembrane helix</keyword>
<dbReference type="Pfam" id="PF00004">
    <property type="entry name" value="AAA"/>
    <property type="match status" value="2"/>
</dbReference>
<evidence type="ECO:0000313" key="4">
    <source>
        <dbReference type="EMBL" id="CAB4690561.1"/>
    </source>
</evidence>
<dbReference type="GO" id="GO:0004222">
    <property type="term" value="F:metalloendopeptidase activity"/>
    <property type="evidence" value="ECO:0007669"/>
    <property type="project" value="InterPro"/>
</dbReference>
<dbReference type="GO" id="GO:0006508">
    <property type="term" value="P:proteolysis"/>
    <property type="evidence" value="ECO:0007669"/>
    <property type="project" value="InterPro"/>
</dbReference>
<dbReference type="PANTHER" id="PTHR23076:SF97">
    <property type="entry name" value="ATP-DEPENDENT ZINC METALLOPROTEASE YME1L1"/>
    <property type="match status" value="1"/>
</dbReference>
<name>A0A6J6NUU0_9ZZZZ</name>
<dbReference type="InterPro" id="IPR037219">
    <property type="entry name" value="Peptidase_M41-like"/>
</dbReference>
<gene>
    <name evidence="4" type="ORF">UFOPK2598_00014</name>
</gene>
<dbReference type="PANTHER" id="PTHR23076">
    <property type="entry name" value="METALLOPROTEASE M41 FTSH"/>
    <property type="match status" value="1"/>
</dbReference>
<feature type="transmembrane region" description="Helical" evidence="2">
    <location>
        <begin position="155"/>
        <end position="177"/>
    </location>
</feature>
<keyword evidence="2" id="KW-0812">Transmembrane</keyword>
<dbReference type="Pfam" id="PF01434">
    <property type="entry name" value="Peptidase_M41"/>
    <property type="match status" value="1"/>
</dbReference>
<dbReference type="Gene3D" id="3.40.50.300">
    <property type="entry name" value="P-loop containing nucleotide triphosphate hydrolases"/>
    <property type="match status" value="1"/>
</dbReference>
<dbReference type="InterPro" id="IPR003593">
    <property type="entry name" value="AAA+_ATPase"/>
</dbReference>
<dbReference type="InterPro" id="IPR003959">
    <property type="entry name" value="ATPase_AAA_core"/>
</dbReference>
<reference evidence="4" key="1">
    <citation type="submission" date="2020-05" db="EMBL/GenBank/DDBJ databases">
        <authorList>
            <person name="Chiriac C."/>
            <person name="Salcher M."/>
            <person name="Ghai R."/>
            <person name="Kavagutti S V."/>
        </authorList>
    </citation>
    <scope>NUCLEOTIDE SEQUENCE</scope>
</reference>
<evidence type="ECO:0000259" key="3">
    <source>
        <dbReference type="SMART" id="SM00382"/>
    </source>
</evidence>
<sequence>MSEQSRPRDTDRKTRIHLTFYDRTKFLILFAIVFFVLAWASMADNPLLSFSDALTRTASDRSWLLILAGVEVVRQLHFLLSELLAPYHGIWLRYFSFIDRLLHKLSDWNRYRLGRVIKWLLFVALLSVVLGAIYKETPVRALFFAPKALWSALPMLGQLLFAVFFVVIQFAAIFWFLSRGGMDTYFPDDIRTRFSDVWGQDHVLNRIRENLLFLESPELIEKHGGYVPGGILLWGPPGTGKTLMAESMAGETGKPFVFVDPGAFTNMFMGVGVLKVKSLFRKLRKLALRYGGVVVFFDEADSLGNRGISTPSMFKSHLENSIFATPCNGGNYLSDPGKSLVTASAISSNKLSSKFVVGGGGGGGGGGMGTLQALLTELSGLKKPRGFINRIVRRALGMRPKNPPKYRILVVMATNMPEALDEALLRPGRIDRMYRVGYPSKAGRIRTYEGYLAKVSHSLTTEEIDKLATITPYATGAIIKDTINEALIMAIRNGRTSITWTDVIKAKQLKDLGPAEDVEYIERERHAVAVHEACHGVMAYLVRQHMAIDLATIEKGSDYLGMVASIPPDDQFTRWRTEYEADILVSIASLAGERMFFDGDNSSGVSGDLESATTIASFMEGHWGMGSTISSHASNRRNEVGAPGGNRGKEDGAKDLRMALGDRIENNLTSLLARAEEILQENKFKVLSLAHALETHKTISGDDVIAVMNGNTGPLVDGRPYLKQENLDAIWKYHQAAVVAHKKHERPEVSIPVFEAPQA</sequence>
<dbReference type="EMBL" id="CAEZXV010000001">
    <property type="protein sequence ID" value="CAB4690561.1"/>
    <property type="molecule type" value="Genomic_DNA"/>
</dbReference>
<dbReference type="SUPFAM" id="SSF52540">
    <property type="entry name" value="P-loop containing nucleoside triphosphate hydrolases"/>
    <property type="match status" value="1"/>
</dbReference>
<dbReference type="GO" id="GO:0005524">
    <property type="term" value="F:ATP binding"/>
    <property type="evidence" value="ECO:0007669"/>
    <property type="project" value="InterPro"/>
</dbReference>
<feature type="transmembrane region" description="Helical" evidence="2">
    <location>
        <begin position="116"/>
        <end position="135"/>
    </location>
</feature>
<dbReference type="InterPro" id="IPR027417">
    <property type="entry name" value="P-loop_NTPase"/>
</dbReference>
<dbReference type="InterPro" id="IPR000642">
    <property type="entry name" value="Peptidase_M41"/>
</dbReference>
<accession>A0A6J6NUU0</accession>
<keyword evidence="2" id="KW-0472">Membrane</keyword>
<evidence type="ECO:0000256" key="1">
    <source>
        <dbReference type="SAM" id="MobiDB-lite"/>
    </source>
</evidence>
<feature type="transmembrane region" description="Helical" evidence="2">
    <location>
        <begin position="20"/>
        <end position="42"/>
    </location>
</feature>
<dbReference type="Gene3D" id="1.20.58.760">
    <property type="entry name" value="Peptidase M41"/>
    <property type="match status" value="1"/>
</dbReference>
<protein>
    <submittedName>
        <fullName evidence="4">Unannotated protein</fullName>
    </submittedName>
</protein>
<organism evidence="4">
    <name type="scientific">freshwater metagenome</name>
    <dbReference type="NCBI Taxonomy" id="449393"/>
    <lineage>
        <taxon>unclassified sequences</taxon>
        <taxon>metagenomes</taxon>
        <taxon>ecological metagenomes</taxon>
    </lineage>
</organism>
<dbReference type="Gene3D" id="1.10.8.60">
    <property type="match status" value="1"/>
</dbReference>
<dbReference type="GO" id="GO:0005886">
    <property type="term" value="C:plasma membrane"/>
    <property type="evidence" value="ECO:0007669"/>
    <property type="project" value="TreeGrafter"/>
</dbReference>
<feature type="region of interest" description="Disordered" evidence="1">
    <location>
        <begin position="631"/>
        <end position="652"/>
    </location>
</feature>
<proteinExistence type="predicted"/>
<feature type="domain" description="AAA+ ATPase" evidence="3">
    <location>
        <begin position="227"/>
        <end position="440"/>
    </location>
</feature>
<dbReference type="InterPro" id="IPR003960">
    <property type="entry name" value="ATPase_AAA_CS"/>
</dbReference>
<dbReference type="AlphaFoldDB" id="A0A6J6NUU0"/>
<dbReference type="GO" id="GO:0030163">
    <property type="term" value="P:protein catabolic process"/>
    <property type="evidence" value="ECO:0007669"/>
    <property type="project" value="TreeGrafter"/>
</dbReference>
<dbReference type="SMART" id="SM00382">
    <property type="entry name" value="AAA"/>
    <property type="match status" value="1"/>
</dbReference>